<dbReference type="FunFam" id="1.20.920.30:FF:000002">
    <property type="entry name" value="Dynein axonemal heavy chain 3"/>
    <property type="match status" value="1"/>
</dbReference>
<dbReference type="InterPro" id="IPR016024">
    <property type="entry name" value="ARM-type_fold"/>
</dbReference>
<comment type="caution">
    <text evidence="3">The sequence shown here is derived from an EMBL/GenBank/DDBJ whole genome shotgun (WGS) entry which is preliminary data.</text>
</comment>
<dbReference type="SUPFAM" id="SSF48371">
    <property type="entry name" value="ARM repeat"/>
    <property type="match status" value="1"/>
</dbReference>
<dbReference type="InterPro" id="IPR041589">
    <property type="entry name" value="DNAH3_AAA_lid_1"/>
</dbReference>
<dbReference type="InterPro" id="IPR027417">
    <property type="entry name" value="P-loop_NTPase"/>
</dbReference>
<dbReference type="SUPFAM" id="SSF52540">
    <property type="entry name" value="P-loop containing nucleoside triphosphate hydrolases"/>
    <property type="match status" value="2"/>
</dbReference>
<dbReference type="GO" id="GO:0051959">
    <property type="term" value="F:dynein light intermediate chain binding"/>
    <property type="evidence" value="ECO:0007669"/>
    <property type="project" value="InterPro"/>
</dbReference>
<sequence>MGPPGGGRNFITPRILGHMYLVGFPLLDDDNMMQIFNTILEWKFRAENYPTEVAALSKKMVQATLEIYKNTSSELRPTPMKVHYTFNLRDFSKVICGVLLLKKNECDGASRHVRLWAHEILRVFGDRLIDDTDREWMMHQLREQTKKNFQVSFDEIMIHLDVNKDGKVNTLDEVRTLFFGDMLSPASIPQRPYTECPDVAVLQKEIEAHLVSYNEMSSKPMDLVCFLYMLEHLARVARVIKSPGGNALLVGLGGSGRQSCTRLACYMADFTVFQIEIAKGYDMSAFREDMKKMLTKAGGNEERTIFLFSDTQIKDEGFVEDVNNLLNTGEIPNLFPAEETRHIVARCLGRERVAVCEMVRKAAADEGKAPAEREILKLQRDQVAFALACSQSLQDATLPMEVRHMAVCLLKNVLPAAAHPDTAKLLRAAILQALDDEALCCQAALCAGRLWKSAPWPELVPAVLALGQRGGELLGGHVVSALKVMQLLAEEGCTDAEMTEAALAALRAPISLQVAVAALQALAALLPAGTAAHQAATLSAALHALDQSQLRLEAYRLLEVCVSESYNVISIPALQQLVAATQTSIAGDSEEEALAAQELTRGSQGGLLRQAAPMLLPPLLEALQRKPTDPGWTLEDHLPTLSESACECLMAVSKVLGDELLQPVLGFVSSAMASQEIWHRRAALLAFGAIQEGPAMQTLQPLIRSALPRLLEALKAQELFEASAAAWALGRLLDVNPAAVPDESQAALFEVAVLRLRFAPSLAEELCYCLNGIVDQQASVLEPQLFGTVVESLLLGAAQAERESRVQLALFGCLCELLGRAGEDCLPQMQLVLTEVLRRIAAELGQHAAPVRSLLRCLRVLLLRNAEINSSQVAELLAGTLHLEPTEEVRCVCCAKVDAVGCLRLDGCQMVGDDE</sequence>
<feature type="domain" description="Dynein heavy chain 3 AAA+ lid" evidence="2">
    <location>
        <begin position="61"/>
        <end position="156"/>
    </location>
</feature>
<dbReference type="PANTHER" id="PTHR22878:SF70">
    <property type="entry name" value="DYNEIN HEAVY CHAIN 2, AXONEMAL"/>
    <property type="match status" value="1"/>
</dbReference>
<dbReference type="InterPro" id="IPR011989">
    <property type="entry name" value="ARM-like"/>
</dbReference>
<evidence type="ECO:0000259" key="2">
    <source>
        <dbReference type="Pfam" id="PF17857"/>
    </source>
</evidence>
<evidence type="ECO:0000313" key="5">
    <source>
        <dbReference type="Proteomes" id="UP001152797"/>
    </source>
</evidence>
<reference evidence="3" key="1">
    <citation type="submission" date="2022-10" db="EMBL/GenBank/DDBJ databases">
        <authorList>
            <person name="Chen Y."/>
            <person name="Dougan E. K."/>
            <person name="Chan C."/>
            <person name="Rhodes N."/>
            <person name="Thang M."/>
        </authorList>
    </citation>
    <scope>NUCLEOTIDE SEQUENCE</scope>
</reference>
<accession>A0A9P1C455</accession>
<keyword evidence="5" id="KW-1185">Reference proteome</keyword>
<evidence type="ECO:0000313" key="3">
    <source>
        <dbReference type="EMBL" id="CAI3984744.1"/>
    </source>
</evidence>
<dbReference type="Gene3D" id="1.25.10.10">
    <property type="entry name" value="Leucine-rich Repeat Variant"/>
    <property type="match status" value="1"/>
</dbReference>
<dbReference type="PANTHER" id="PTHR22878">
    <property type="entry name" value="DYNEIN HEAVY CHAIN 6, AXONEMAL-LIKE-RELATED"/>
    <property type="match status" value="1"/>
</dbReference>
<organism evidence="3">
    <name type="scientific">Cladocopium goreaui</name>
    <dbReference type="NCBI Taxonomy" id="2562237"/>
    <lineage>
        <taxon>Eukaryota</taxon>
        <taxon>Sar</taxon>
        <taxon>Alveolata</taxon>
        <taxon>Dinophyceae</taxon>
        <taxon>Suessiales</taxon>
        <taxon>Symbiodiniaceae</taxon>
        <taxon>Cladocopium</taxon>
    </lineage>
</organism>
<evidence type="ECO:0000313" key="4">
    <source>
        <dbReference type="EMBL" id="CAL4772056.1"/>
    </source>
</evidence>
<dbReference type="Pfam" id="PF17857">
    <property type="entry name" value="AAA_lid_1"/>
    <property type="match status" value="1"/>
</dbReference>
<reference evidence="4 5" key="2">
    <citation type="submission" date="2024-05" db="EMBL/GenBank/DDBJ databases">
        <authorList>
            <person name="Chen Y."/>
            <person name="Shah S."/>
            <person name="Dougan E. K."/>
            <person name="Thang M."/>
            <person name="Chan C."/>
        </authorList>
    </citation>
    <scope>NUCLEOTIDE SEQUENCE [LARGE SCALE GENOMIC DNA]</scope>
</reference>
<dbReference type="GO" id="GO:0030286">
    <property type="term" value="C:dynein complex"/>
    <property type="evidence" value="ECO:0007669"/>
    <property type="project" value="InterPro"/>
</dbReference>
<dbReference type="InterPro" id="IPR026983">
    <property type="entry name" value="DHC"/>
</dbReference>
<dbReference type="Gene3D" id="3.40.50.300">
    <property type="entry name" value="P-loop containing nucleotide triphosphate hydrolases"/>
    <property type="match status" value="1"/>
</dbReference>
<dbReference type="AlphaFoldDB" id="A0A9P1C455"/>
<dbReference type="EMBL" id="CAMXCT010000913">
    <property type="protein sequence ID" value="CAI3984744.1"/>
    <property type="molecule type" value="Genomic_DNA"/>
</dbReference>
<gene>
    <name evidence="3" type="ORF">C1SCF055_LOCUS12263</name>
</gene>
<dbReference type="EMBL" id="CAMXCT030000913">
    <property type="protein sequence ID" value="CAL4772056.1"/>
    <property type="molecule type" value="Genomic_DNA"/>
</dbReference>
<dbReference type="GO" id="GO:0045505">
    <property type="term" value="F:dynein intermediate chain binding"/>
    <property type="evidence" value="ECO:0007669"/>
    <property type="project" value="InterPro"/>
</dbReference>
<proteinExistence type="predicted"/>
<dbReference type="Gene3D" id="1.20.920.30">
    <property type="match status" value="1"/>
</dbReference>
<dbReference type="GO" id="GO:0007018">
    <property type="term" value="P:microtubule-based movement"/>
    <property type="evidence" value="ECO:0007669"/>
    <property type="project" value="InterPro"/>
</dbReference>
<protein>
    <submittedName>
        <fullName evidence="4">Dynein heavy chain 7, axonemal</fullName>
    </submittedName>
</protein>
<dbReference type="InterPro" id="IPR024317">
    <property type="entry name" value="Dynein_heavy_chain_D4_dom"/>
</dbReference>
<dbReference type="Proteomes" id="UP001152797">
    <property type="component" value="Unassembled WGS sequence"/>
</dbReference>
<evidence type="ECO:0000259" key="1">
    <source>
        <dbReference type="Pfam" id="PF12780"/>
    </source>
</evidence>
<dbReference type="EMBL" id="CAMXCT020000913">
    <property type="protein sequence ID" value="CAL1138119.1"/>
    <property type="molecule type" value="Genomic_DNA"/>
</dbReference>
<name>A0A9P1C455_9DINO</name>
<dbReference type="OrthoDB" id="447531at2759"/>
<dbReference type="Pfam" id="PF12780">
    <property type="entry name" value="AAA_8"/>
    <property type="match status" value="1"/>
</dbReference>
<feature type="domain" description="Dynein heavy chain AAA module D4" evidence="1">
    <location>
        <begin position="221"/>
        <end position="347"/>
    </location>
</feature>